<feature type="region of interest" description="Disordered" evidence="1">
    <location>
        <begin position="209"/>
        <end position="257"/>
    </location>
</feature>
<dbReference type="Proteomes" id="UP000266841">
    <property type="component" value="Unassembled WGS sequence"/>
</dbReference>
<organism evidence="2 3">
    <name type="scientific">Thalassiosira oceanica</name>
    <name type="common">Marine diatom</name>
    <dbReference type="NCBI Taxonomy" id="159749"/>
    <lineage>
        <taxon>Eukaryota</taxon>
        <taxon>Sar</taxon>
        <taxon>Stramenopiles</taxon>
        <taxon>Ochrophyta</taxon>
        <taxon>Bacillariophyta</taxon>
        <taxon>Coscinodiscophyceae</taxon>
        <taxon>Thalassiosirophycidae</taxon>
        <taxon>Thalassiosirales</taxon>
        <taxon>Thalassiosiraceae</taxon>
        <taxon>Thalassiosira</taxon>
    </lineage>
</organism>
<dbReference type="AlphaFoldDB" id="K0R6J0"/>
<feature type="compositionally biased region" description="Basic residues" evidence="1">
    <location>
        <begin position="232"/>
        <end position="244"/>
    </location>
</feature>
<evidence type="ECO:0000313" key="3">
    <source>
        <dbReference type="Proteomes" id="UP000266841"/>
    </source>
</evidence>
<feature type="region of interest" description="Disordered" evidence="1">
    <location>
        <begin position="37"/>
        <end position="68"/>
    </location>
</feature>
<accession>K0R6J0</accession>
<feature type="region of interest" description="Disordered" evidence="1">
    <location>
        <begin position="89"/>
        <end position="143"/>
    </location>
</feature>
<evidence type="ECO:0000256" key="1">
    <source>
        <dbReference type="SAM" id="MobiDB-lite"/>
    </source>
</evidence>
<name>K0R6J0_THAOC</name>
<reference evidence="2 3" key="1">
    <citation type="journal article" date="2012" name="Genome Biol.">
        <title>Genome and low-iron response of an oceanic diatom adapted to chronic iron limitation.</title>
        <authorList>
            <person name="Lommer M."/>
            <person name="Specht M."/>
            <person name="Roy A.S."/>
            <person name="Kraemer L."/>
            <person name="Andreson R."/>
            <person name="Gutowska M.A."/>
            <person name="Wolf J."/>
            <person name="Bergner S.V."/>
            <person name="Schilhabel M.B."/>
            <person name="Klostermeier U.C."/>
            <person name="Beiko R.G."/>
            <person name="Rosenstiel P."/>
            <person name="Hippler M."/>
            <person name="Laroche J."/>
        </authorList>
    </citation>
    <scope>NUCLEOTIDE SEQUENCE [LARGE SCALE GENOMIC DNA]</scope>
    <source>
        <strain evidence="2 3">CCMP1005</strain>
    </source>
</reference>
<feature type="region of interest" description="Disordered" evidence="1">
    <location>
        <begin position="156"/>
        <end position="192"/>
    </location>
</feature>
<feature type="region of interest" description="Disordered" evidence="1">
    <location>
        <begin position="1"/>
        <end position="21"/>
    </location>
</feature>
<gene>
    <name evidence="2" type="ORF">THAOC_37284</name>
</gene>
<comment type="caution">
    <text evidence="2">The sequence shown here is derived from an EMBL/GenBank/DDBJ whole genome shotgun (WGS) entry which is preliminary data.</text>
</comment>
<protein>
    <submittedName>
        <fullName evidence="2">Uncharacterized protein</fullName>
    </submittedName>
</protein>
<feature type="compositionally biased region" description="Low complexity" evidence="1">
    <location>
        <begin position="93"/>
        <end position="108"/>
    </location>
</feature>
<proteinExistence type="predicted"/>
<evidence type="ECO:0000313" key="2">
    <source>
        <dbReference type="EMBL" id="EJK44201.1"/>
    </source>
</evidence>
<sequence length="383" mass="40407">MEPGAASAEEPDGGRYRPADAAARVAEAAATLAFSRFGGRRGRDCSDGSAPSGDGDADGGDGDLRRRLSEMLSQRESLEAIKGGREVLDGAPAASVVARRDSAVSAASVDDDGMSLDSAELGESDRQGDARLGGGQSQRSLSVSILEDKDCGVLFVGNDAADAGNGTKPDPSRAPERGSTPAAGGWGYESSIGSVTSLFRGSLVRVMGRKRGDSTSSAARAAPTRPAPLPYRPRRRGATVRRRRDSSPEEGDHIASSLLMMRSWGGKASPPTAWDGARVRREGPRHVSWNIHDNYRHESDARRVAVAAARPRRLRATGGGEARVSWDLDDYNRSPRRERLSSLLSDISASIGDAGTRREELVDMLYDELGVAASSPPTPPNGS</sequence>
<keyword evidence="3" id="KW-1185">Reference proteome</keyword>
<dbReference type="EMBL" id="AGNL01050040">
    <property type="protein sequence ID" value="EJK44201.1"/>
    <property type="molecule type" value="Genomic_DNA"/>
</dbReference>